<evidence type="ECO:0000256" key="1">
    <source>
        <dbReference type="ARBA" id="ARBA00005709"/>
    </source>
</evidence>
<feature type="domain" description="Flagellin C-terminal" evidence="5">
    <location>
        <begin position="352"/>
        <end position="434"/>
    </location>
</feature>
<dbReference type="Gene3D" id="6.10.10.10">
    <property type="entry name" value="Flagellar export chaperone, C-terminal domain"/>
    <property type="match status" value="1"/>
</dbReference>
<dbReference type="InterPro" id="IPR001029">
    <property type="entry name" value="Flagellin_N"/>
</dbReference>
<keyword evidence="6" id="KW-0966">Cell projection</keyword>
<protein>
    <recommendedName>
        <fullName evidence="3">Flagellin</fullName>
    </recommendedName>
</protein>
<dbReference type="Pfam" id="PF00669">
    <property type="entry name" value="Flagellin_N"/>
    <property type="match status" value="1"/>
</dbReference>
<feature type="domain" description="Flagellin N-terminal" evidence="4">
    <location>
        <begin position="4"/>
        <end position="137"/>
    </location>
</feature>
<proteinExistence type="inferred from homology"/>
<dbReference type="InterPro" id="IPR001492">
    <property type="entry name" value="Flagellin"/>
</dbReference>
<evidence type="ECO:0000256" key="2">
    <source>
        <dbReference type="ARBA" id="ARBA00023143"/>
    </source>
</evidence>
<sequence length="436" mass="44427">MSSILTNAGAMTALQTLKQVNRSMSQTQGMISTGKRVSSARDNAAVWAIAKTMQSDVSGFARISDSLNLGQSSVAVARKGAETVTDLLVQIKEKVVSAQEENVDRSKIQTDIAALRDQVVAVVGAAQFNGLNLLTNQTQTEDSGGVNVLASLDHADGETVTARNIRVGKQDLGIELSSIGTALSALAAGANDVTGFGDATAAALNGNATPATGTTTFGTSSAQAVAAGTGFSISISGSTGGTTAPADTVTGNEINYVARDGDTMADVSRAMAAAYNRYVEANLGATATGGIAAVAEGNQITFTGSDQTGADFSLQVDQYAADASSTIGGGLRALSYIDVSTAKGADAALADIDRLIDTAIDASAALGSAEMRLETQRDFVSGLSASLRSGIGTLVDADMEETAAKLQSMQVQQQLSITSLSIANQAPQYLLQLFRG</sequence>
<comment type="subcellular location">
    <subcellularLocation>
        <location evidence="3">Secreted</location>
    </subcellularLocation>
    <subcellularLocation>
        <location evidence="3">Bacterial flagellum</location>
    </subcellularLocation>
</comment>
<keyword evidence="6" id="KW-0969">Cilium</keyword>
<dbReference type="PRINTS" id="PR00207">
    <property type="entry name" value="FLAGELLIN"/>
</dbReference>
<dbReference type="GO" id="GO:0005576">
    <property type="term" value="C:extracellular region"/>
    <property type="evidence" value="ECO:0007669"/>
    <property type="project" value="UniProtKB-SubCell"/>
</dbReference>
<dbReference type="InterPro" id="IPR046358">
    <property type="entry name" value="Flagellin_C"/>
</dbReference>
<dbReference type="SUPFAM" id="SSF64518">
    <property type="entry name" value="Phase 1 flagellin"/>
    <property type="match status" value="1"/>
</dbReference>
<accession>A0A940RZL4</accession>
<keyword evidence="3" id="KW-0964">Secreted</keyword>
<dbReference type="PANTHER" id="PTHR42792">
    <property type="entry name" value="FLAGELLIN"/>
    <property type="match status" value="1"/>
</dbReference>
<dbReference type="Proteomes" id="UP000675940">
    <property type="component" value="Unassembled WGS sequence"/>
</dbReference>
<organism evidence="6 7">
    <name type="scientific">Sagittula salina</name>
    <dbReference type="NCBI Taxonomy" id="2820268"/>
    <lineage>
        <taxon>Bacteria</taxon>
        <taxon>Pseudomonadati</taxon>
        <taxon>Pseudomonadota</taxon>
        <taxon>Alphaproteobacteria</taxon>
        <taxon>Rhodobacterales</taxon>
        <taxon>Roseobacteraceae</taxon>
        <taxon>Sagittula</taxon>
    </lineage>
</organism>
<evidence type="ECO:0000259" key="5">
    <source>
        <dbReference type="Pfam" id="PF00700"/>
    </source>
</evidence>
<gene>
    <name evidence="6" type="ORF">J5474_01210</name>
</gene>
<dbReference type="GO" id="GO:0005198">
    <property type="term" value="F:structural molecule activity"/>
    <property type="evidence" value="ECO:0007669"/>
    <property type="project" value="UniProtKB-UniRule"/>
</dbReference>
<dbReference type="Gene3D" id="1.20.1330.10">
    <property type="entry name" value="f41 fragment of flagellin, N-terminal domain"/>
    <property type="match status" value="2"/>
</dbReference>
<name>A0A940RZL4_9RHOB</name>
<dbReference type="GO" id="GO:0009288">
    <property type="term" value="C:bacterial-type flagellum"/>
    <property type="evidence" value="ECO:0007669"/>
    <property type="project" value="UniProtKB-SubCell"/>
</dbReference>
<dbReference type="InterPro" id="IPR042187">
    <property type="entry name" value="Flagellin_C_sub2"/>
</dbReference>
<evidence type="ECO:0000259" key="4">
    <source>
        <dbReference type="Pfam" id="PF00669"/>
    </source>
</evidence>
<keyword evidence="7" id="KW-1185">Reference proteome</keyword>
<comment type="similarity">
    <text evidence="1 3">Belongs to the bacterial flagellin family.</text>
</comment>
<evidence type="ECO:0000313" key="7">
    <source>
        <dbReference type="Proteomes" id="UP000675940"/>
    </source>
</evidence>
<dbReference type="Pfam" id="PF00700">
    <property type="entry name" value="Flagellin_C"/>
    <property type="match status" value="1"/>
</dbReference>
<comment type="function">
    <text evidence="3">Flagellin is the subunit protein which polymerizes to form the filaments of bacterial flagella.</text>
</comment>
<keyword evidence="2 3" id="KW-0975">Bacterial flagellum</keyword>
<evidence type="ECO:0000256" key="3">
    <source>
        <dbReference type="RuleBase" id="RU362073"/>
    </source>
</evidence>
<dbReference type="PANTHER" id="PTHR42792:SF2">
    <property type="entry name" value="FLAGELLIN"/>
    <property type="match status" value="1"/>
</dbReference>
<keyword evidence="6" id="KW-0282">Flagellum</keyword>
<evidence type="ECO:0000313" key="6">
    <source>
        <dbReference type="EMBL" id="MBP0481112.1"/>
    </source>
</evidence>
<reference evidence="6" key="1">
    <citation type="submission" date="2021-03" db="EMBL/GenBank/DDBJ databases">
        <title>Sagittula salina sp. nov. strain M10.9X isolated from the marine waste.</title>
        <authorList>
            <person name="Satari L."/>
            <person name="Molina-Menor E."/>
            <person name="Vidal-Verdu A."/>
            <person name="Pascual J."/>
            <person name="Pereto J."/>
            <person name="Porcar M."/>
        </authorList>
    </citation>
    <scope>NUCLEOTIDE SEQUENCE</scope>
    <source>
        <strain evidence="6">M10.9X</strain>
    </source>
</reference>
<comment type="caution">
    <text evidence="6">The sequence shown here is derived from an EMBL/GenBank/DDBJ whole genome shotgun (WGS) entry which is preliminary data.</text>
</comment>
<dbReference type="RefSeq" id="WP_209358536.1">
    <property type="nucleotide sequence ID" value="NZ_JAGISH010000001.1"/>
</dbReference>
<dbReference type="AlphaFoldDB" id="A0A940RZL4"/>
<dbReference type="EMBL" id="JAGISH010000001">
    <property type="protein sequence ID" value="MBP0481112.1"/>
    <property type="molecule type" value="Genomic_DNA"/>
</dbReference>